<comment type="similarity">
    <text evidence="2">Belongs to the peroxidase family. Ascorbate peroxidase subfamily.</text>
</comment>
<dbReference type="InterPro" id="IPR019794">
    <property type="entry name" value="Peroxidases_AS"/>
</dbReference>
<dbReference type="InterPro" id="IPR019793">
    <property type="entry name" value="Peroxidases_heam-ligand_BS"/>
</dbReference>
<evidence type="ECO:0000313" key="23">
    <source>
        <dbReference type="EnsemblPlants" id="KQJ85478"/>
    </source>
</evidence>
<keyword evidence="10" id="KW-0325">Glycoprotein</keyword>
<dbReference type="InterPro" id="IPR002016">
    <property type="entry name" value="Haem_peroxidase"/>
</dbReference>
<sequence>MTMATAMVAAVLLLLTISPAAAAALSPHFHADSCPELESIVRTSVEAALEEEIALAAGLLRVFFHDCFPQGCDGSVFLTGRNSEQSLGPNLTLQPRALQLVDAIRAKAHAACGPTVSCADISALATRDAVVFSGGPNYTVPLGNLDSLTPASAKAVMTLPSPITSSVAALFEAFRTRGLVELTDLVALSGVHTVGRAGCRFFADRSAKQDDTFSKKLAANCSVEPDRLQNLDVITPDVFDNGYFKALMFNQGVFTSDMALVKDKDTAPIVKRFAGSKDKFFKQFVKSMEKLVNAPRPDGNVGEIRRSCSSPNGDDGEKEDFAVASA</sequence>
<evidence type="ECO:0000256" key="19">
    <source>
        <dbReference type="RuleBase" id="RU362060"/>
    </source>
</evidence>
<dbReference type="Proteomes" id="UP000008810">
    <property type="component" value="Chromosome 5"/>
</dbReference>
<evidence type="ECO:0000256" key="14">
    <source>
        <dbReference type="PIRSR" id="PIRSR600823-1"/>
    </source>
</evidence>
<dbReference type="Gene3D" id="1.10.520.10">
    <property type="match status" value="1"/>
</dbReference>
<feature type="chain" id="PRO_5043073406" description="Peroxidase" evidence="19">
    <location>
        <begin position="23"/>
        <end position="326"/>
    </location>
</feature>
<evidence type="ECO:0000256" key="12">
    <source>
        <dbReference type="ARBA" id="ARBA00023324"/>
    </source>
</evidence>
<evidence type="ECO:0000256" key="2">
    <source>
        <dbReference type="ARBA" id="ARBA00006873"/>
    </source>
</evidence>
<dbReference type="Gene3D" id="1.10.420.10">
    <property type="entry name" value="Peroxidase, domain 2"/>
    <property type="match status" value="1"/>
</dbReference>
<evidence type="ECO:0000256" key="15">
    <source>
        <dbReference type="PIRSR" id="PIRSR600823-2"/>
    </source>
</evidence>
<feature type="binding site" evidence="16">
    <location>
        <position position="232"/>
    </location>
    <ligand>
        <name>Ca(2+)</name>
        <dbReference type="ChEBI" id="CHEBI:29108"/>
        <label>2</label>
    </ligand>
</feature>
<dbReference type="EC" id="1.11.1.7" evidence="19"/>
<feature type="binding site" evidence="16">
    <location>
        <position position="71"/>
    </location>
    <ligand>
        <name>Ca(2+)</name>
        <dbReference type="ChEBI" id="CHEBI:29108"/>
        <label>1</label>
    </ligand>
</feature>
<evidence type="ECO:0000256" key="11">
    <source>
        <dbReference type="ARBA" id="ARBA00023283"/>
    </source>
</evidence>
<gene>
    <name evidence="23" type="primary">LOC100832395</name>
    <name evidence="22" type="ORF">BRADI_5g27200v3</name>
</gene>
<dbReference type="ExpressionAtlas" id="A0A0Q3ECI8">
    <property type="expression patterns" value="baseline"/>
</dbReference>
<dbReference type="GO" id="GO:0020037">
    <property type="term" value="F:heme binding"/>
    <property type="evidence" value="ECO:0007669"/>
    <property type="project" value="UniProtKB-UniRule"/>
</dbReference>
<evidence type="ECO:0000256" key="5">
    <source>
        <dbReference type="ARBA" id="ARBA00022723"/>
    </source>
</evidence>
<dbReference type="EMBL" id="CM000884">
    <property type="protein sequence ID" value="KQJ85478.2"/>
    <property type="molecule type" value="Genomic_DNA"/>
</dbReference>
<feature type="domain" description="Plant heme peroxidase family profile" evidence="21">
    <location>
        <begin position="24"/>
        <end position="312"/>
    </location>
</feature>
<dbReference type="AlphaFoldDB" id="A0A0Q3ECI8"/>
<protein>
    <recommendedName>
        <fullName evidence="19">Peroxidase</fullName>
        <ecNumber evidence="19">1.11.1.7</ecNumber>
    </recommendedName>
</protein>
<dbReference type="CDD" id="cd00693">
    <property type="entry name" value="secretory_peroxidase"/>
    <property type="match status" value="1"/>
</dbReference>
<evidence type="ECO:0000256" key="10">
    <source>
        <dbReference type="ARBA" id="ARBA00023180"/>
    </source>
</evidence>
<comment type="function">
    <text evidence="13">Involved in defense response to powdery meldew fungus.</text>
</comment>
<keyword evidence="3 19" id="KW-0575">Peroxidase</keyword>
<dbReference type="PANTHER" id="PTHR31517">
    <property type="match status" value="1"/>
</dbReference>
<evidence type="ECO:0000256" key="17">
    <source>
        <dbReference type="PIRSR" id="PIRSR600823-4"/>
    </source>
</evidence>
<dbReference type="Gramene" id="KQJ85478">
    <property type="protein sequence ID" value="KQJ85478"/>
    <property type="gene ID" value="BRADI_5g27200v3"/>
</dbReference>
<keyword evidence="12 19" id="KW-0376">Hydrogen peroxide</keyword>
<dbReference type="EnsemblPlants" id="KQJ85478">
    <property type="protein sequence ID" value="KQJ85478"/>
    <property type="gene ID" value="BRADI_5g27200v3"/>
</dbReference>
<dbReference type="FunFam" id="1.10.520.10:FF:000009">
    <property type="entry name" value="Peroxidase"/>
    <property type="match status" value="1"/>
</dbReference>
<evidence type="ECO:0000256" key="18">
    <source>
        <dbReference type="PIRSR" id="PIRSR600823-5"/>
    </source>
</evidence>
<dbReference type="GO" id="GO:0009505">
    <property type="term" value="C:plant-type cell wall"/>
    <property type="evidence" value="ECO:0000318"/>
    <property type="project" value="GO_Central"/>
</dbReference>
<accession>A0A0Q3ECI8</accession>
<dbReference type="GeneID" id="100832395"/>
<keyword evidence="9 18" id="KW-1015">Disulfide bond</keyword>
<evidence type="ECO:0000256" key="13">
    <source>
        <dbReference type="ARBA" id="ARBA00056385"/>
    </source>
</evidence>
<evidence type="ECO:0000313" key="22">
    <source>
        <dbReference type="EMBL" id="KQJ85478.2"/>
    </source>
</evidence>
<evidence type="ECO:0000256" key="8">
    <source>
        <dbReference type="ARBA" id="ARBA00023004"/>
    </source>
</evidence>
<dbReference type="PRINTS" id="PR00461">
    <property type="entry name" value="PLPEROXIDASE"/>
</dbReference>
<dbReference type="KEGG" id="bdi:100832395"/>
<dbReference type="PRINTS" id="PR00458">
    <property type="entry name" value="PEROXIDASE"/>
</dbReference>
<feature type="disulfide bond" evidence="18">
    <location>
        <begin position="34"/>
        <end position="112"/>
    </location>
</feature>
<comment type="similarity">
    <text evidence="19">Belongs to the peroxidase family. Classical plant (class III) peroxidase subfamily.</text>
</comment>
<feature type="binding site" evidence="16">
    <location>
        <position position="193"/>
    </location>
    <ligand>
        <name>Ca(2+)</name>
        <dbReference type="ChEBI" id="CHEBI:29108"/>
        <label>2</label>
    </ligand>
</feature>
<keyword evidence="11" id="KW-0873">Pyrrolidone carboxylic acid</keyword>
<feature type="region of interest" description="Disordered" evidence="20">
    <location>
        <begin position="293"/>
        <end position="326"/>
    </location>
</feature>
<name>A0A0Q3ECI8_BRADI</name>
<dbReference type="PROSITE" id="PS50873">
    <property type="entry name" value="PEROXIDASE_4"/>
    <property type="match status" value="1"/>
</dbReference>
<reference evidence="22 23" key="1">
    <citation type="journal article" date="2010" name="Nature">
        <title>Genome sequencing and analysis of the model grass Brachypodium distachyon.</title>
        <authorList>
            <consortium name="International Brachypodium Initiative"/>
        </authorList>
    </citation>
    <scope>NUCLEOTIDE SEQUENCE [LARGE SCALE GENOMIC DNA]</scope>
    <source>
        <strain evidence="22 23">Bd21</strain>
    </source>
</reference>
<comment type="cofactor">
    <cofactor evidence="16 19">
        <name>heme b</name>
        <dbReference type="ChEBI" id="CHEBI:60344"/>
    </cofactor>
    <text evidence="16 19">Binds 1 heme b (iron(II)-protoporphyrin IX) group per subunit.</text>
</comment>
<comment type="function">
    <text evidence="19">Removal of H(2)O(2), oxidation of toxic reductants, biosynthesis and degradation of lignin, suberization, auxin catabolism, response to environmental stresses such as wounding, pathogen attack and oxidative stress.</text>
</comment>
<feature type="binding site" evidence="16">
    <location>
        <position position="73"/>
    </location>
    <ligand>
        <name>Ca(2+)</name>
        <dbReference type="ChEBI" id="CHEBI:29108"/>
        <label>1</label>
    </ligand>
</feature>
<dbReference type="GO" id="GO:0042744">
    <property type="term" value="P:hydrogen peroxide catabolic process"/>
    <property type="evidence" value="ECO:0007669"/>
    <property type="project" value="UniProtKB-KW"/>
</dbReference>
<evidence type="ECO:0000256" key="9">
    <source>
        <dbReference type="ARBA" id="ARBA00023157"/>
    </source>
</evidence>
<dbReference type="FunFam" id="1.10.420.10:FF:000001">
    <property type="entry name" value="Peroxidase"/>
    <property type="match status" value="1"/>
</dbReference>
<evidence type="ECO:0000256" key="4">
    <source>
        <dbReference type="ARBA" id="ARBA00022617"/>
    </source>
</evidence>
<dbReference type="STRING" id="15368.A0A0Q3ECI8"/>
<evidence type="ECO:0000256" key="3">
    <source>
        <dbReference type="ARBA" id="ARBA00022559"/>
    </source>
</evidence>
<dbReference type="GO" id="GO:0006950">
    <property type="term" value="P:response to stress"/>
    <property type="evidence" value="ECO:0000318"/>
    <property type="project" value="GO_Central"/>
</dbReference>
<feature type="binding site" evidence="16">
    <location>
        <position position="235"/>
    </location>
    <ligand>
        <name>Ca(2+)</name>
        <dbReference type="ChEBI" id="CHEBI:29108"/>
        <label>2</label>
    </ligand>
</feature>
<keyword evidence="24" id="KW-1185">Reference proteome</keyword>
<keyword evidence="4 19" id="KW-0349">Heme</keyword>
<evidence type="ECO:0000256" key="16">
    <source>
        <dbReference type="PIRSR" id="PIRSR600823-3"/>
    </source>
</evidence>
<evidence type="ECO:0000256" key="7">
    <source>
        <dbReference type="ARBA" id="ARBA00023002"/>
    </source>
</evidence>
<keyword evidence="19" id="KW-0732">Signal</keyword>
<keyword evidence="5 16" id="KW-0479">Metal-binding</keyword>
<proteinExistence type="inferred from homology"/>
<feature type="binding site" evidence="16">
    <location>
        <position position="84"/>
    </location>
    <ligand>
        <name>Ca(2+)</name>
        <dbReference type="ChEBI" id="CHEBI:29108"/>
        <label>1</label>
    </ligand>
</feature>
<feature type="binding site" evidence="16">
    <location>
        <position position="240"/>
    </location>
    <ligand>
        <name>Ca(2+)</name>
        <dbReference type="ChEBI" id="CHEBI:29108"/>
        <label>2</label>
    </ligand>
</feature>
<evidence type="ECO:0000313" key="24">
    <source>
        <dbReference type="Proteomes" id="UP000008810"/>
    </source>
</evidence>
<feature type="site" description="Transition state stabilizer" evidence="17">
    <location>
        <position position="61"/>
    </location>
</feature>
<keyword evidence="19" id="KW-0964">Secreted</keyword>
<feature type="active site" description="Proton acceptor" evidence="14">
    <location>
        <position position="65"/>
    </location>
</feature>
<dbReference type="GO" id="GO:0006979">
    <property type="term" value="P:response to oxidative stress"/>
    <property type="evidence" value="ECO:0007669"/>
    <property type="project" value="UniProtKB-UniRule"/>
</dbReference>
<dbReference type="GO" id="GO:0046872">
    <property type="term" value="F:metal ion binding"/>
    <property type="evidence" value="ECO:0007669"/>
    <property type="project" value="UniProtKB-UniRule"/>
</dbReference>
<dbReference type="InterPro" id="IPR000823">
    <property type="entry name" value="Peroxidase_pln"/>
</dbReference>
<dbReference type="SUPFAM" id="SSF48113">
    <property type="entry name" value="Heme-dependent peroxidases"/>
    <property type="match status" value="1"/>
</dbReference>
<dbReference type="InterPro" id="IPR010255">
    <property type="entry name" value="Haem_peroxidase_sf"/>
</dbReference>
<organism evidence="22">
    <name type="scientific">Brachypodium distachyon</name>
    <name type="common">Purple false brome</name>
    <name type="synonym">Trachynia distachya</name>
    <dbReference type="NCBI Taxonomy" id="15368"/>
    <lineage>
        <taxon>Eukaryota</taxon>
        <taxon>Viridiplantae</taxon>
        <taxon>Streptophyta</taxon>
        <taxon>Embryophyta</taxon>
        <taxon>Tracheophyta</taxon>
        <taxon>Spermatophyta</taxon>
        <taxon>Magnoliopsida</taxon>
        <taxon>Liliopsida</taxon>
        <taxon>Poales</taxon>
        <taxon>Poaceae</taxon>
        <taxon>BOP clade</taxon>
        <taxon>Pooideae</taxon>
        <taxon>Stipodae</taxon>
        <taxon>Brachypodieae</taxon>
        <taxon>Brachypodium</taxon>
    </lineage>
</organism>
<evidence type="ECO:0000259" key="21">
    <source>
        <dbReference type="PROSITE" id="PS50873"/>
    </source>
</evidence>
<evidence type="ECO:0000256" key="20">
    <source>
        <dbReference type="SAM" id="MobiDB-lite"/>
    </source>
</evidence>
<keyword evidence="6 16" id="KW-0106">Calcium</keyword>
<comment type="cofactor">
    <cofactor evidence="16 19">
        <name>Ca(2+)</name>
        <dbReference type="ChEBI" id="CHEBI:29108"/>
    </cofactor>
    <text evidence="16 19">Binds 2 calcium ions per subunit.</text>
</comment>
<evidence type="ECO:0000256" key="6">
    <source>
        <dbReference type="ARBA" id="ARBA00022837"/>
    </source>
</evidence>
<dbReference type="InterPro" id="IPR033905">
    <property type="entry name" value="Secretory_peroxidase"/>
</dbReference>
<dbReference type="GO" id="GO:0005576">
    <property type="term" value="C:extracellular region"/>
    <property type="evidence" value="ECO:0007669"/>
    <property type="project" value="UniProtKB-SubCell"/>
</dbReference>
<reference evidence="23" key="3">
    <citation type="submission" date="2018-08" db="UniProtKB">
        <authorList>
            <consortium name="EnsemblPlants"/>
        </authorList>
    </citation>
    <scope>IDENTIFICATION</scope>
    <source>
        <strain evidence="23">cv. Bd21</strain>
    </source>
</reference>
<feature type="disulfide bond" evidence="18">
    <location>
        <begin position="118"/>
        <end position="308"/>
    </location>
</feature>
<feature type="binding site" description="axial binding residue" evidence="16">
    <location>
        <position position="192"/>
    </location>
    <ligand>
        <name>heme b</name>
        <dbReference type="ChEBI" id="CHEBI:60344"/>
    </ligand>
    <ligandPart>
        <name>Fe</name>
        <dbReference type="ChEBI" id="CHEBI:18248"/>
    </ligandPart>
</feature>
<dbReference type="OrthoDB" id="2113341at2759"/>
<dbReference type="RefSeq" id="XP_010240654.1">
    <property type="nucleotide sequence ID" value="XM_010242352.2"/>
</dbReference>
<feature type="binding site" evidence="16">
    <location>
        <position position="66"/>
    </location>
    <ligand>
        <name>Ca(2+)</name>
        <dbReference type="ChEBI" id="CHEBI:29108"/>
        <label>1</label>
    </ligand>
</feature>
<evidence type="ECO:0000256" key="1">
    <source>
        <dbReference type="ARBA" id="ARBA00000189"/>
    </source>
</evidence>
<feature type="binding site" evidence="15">
    <location>
        <position position="160"/>
    </location>
    <ligand>
        <name>substrate</name>
    </ligand>
</feature>
<feature type="disulfide bond" evidence="18">
    <location>
        <begin position="199"/>
        <end position="221"/>
    </location>
</feature>
<comment type="subcellular location">
    <subcellularLocation>
        <location evidence="19">Secreted</location>
    </subcellularLocation>
</comment>
<keyword evidence="8 16" id="KW-0408">Iron</keyword>
<feature type="signal peptide" evidence="19">
    <location>
        <begin position="1"/>
        <end position="22"/>
    </location>
</feature>
<feature type="disulfide bond" evidence="18">
    <location>
        <begin position="67"/>
        <end position="72"/>
    </location>
</feature>
<dbReference type="GO" id="GO:0140825">
    <property type="term" value="F:lactoperoxidase activity"/>
    <property type="evidence" value="ECO:0007669"/>
    <property type="project" value="UniProtKB-EC"/>
</dbReference>
<feature type="binding site" evidence="16">
    <location>
        <position position="75"/>
    </location>
    <ligand>
        <name>Ca(2+)</name>
        <dbReference type="ChEBI" id="CHEBI:29108"/>
        <label>1</label>
    </ligand>
</feature>
<dbReference type="PROSITE" id="PS00436">
    <property type="entry name" value="PEROXIDASE_2"/>
    <property type="match status" value="1"/>
</dbReference>
<dbReference type="Pfam" id="PF00141">
    <property type="entry name" value="peroxidase"/>
    <property type="match status" value="1"/>
</dbReference>
<comment type="catalytic activity">
    <reaction evidence="1 19">
        <text>2 a phenolic donor + H2O2 = 2 a phenolic radical donor + 2 H2O</text>
        <dbReference type="Rhea" id="RHEA:56136"/>
        <dbReference type="ChEBI" id="CHEBI:15377"/>
        <dbReference type="ChEBI" id="CHEBI:16240"/>
        <dbReference type="ChEBI" id="CHEBI:139520"/>
        <dbReference type="ChEBI" id="CHEBI:139521"/>
        <dbReference type="EC" id="1.11.1.7"/>
    </reaction>
</comment>
<dbReference type="PROSITE" id="PS00435">
    <property type="entry name" value="PEROXIDASE_1"/>
    <property type="match status" value="1"/>
</dbReference>
<dbReference type="PANTHER" id="PTHR31517:SF51">
    <property type="entry name" value="PEROXIDASE 55"/>
    <property type="match status" value="1"/>
</dbReference>
<dbReference type="GO" id="GO:0004601">
    <property type="term" value="F:peroxidase activity"/>
    <property type="evidence" value="ECO:0000318"/>
    <property type="project" value="GO_Central"/>
</dbReference>
<reference evidence="22" key="2">
    <citation type="submission" date="2017-06" db="EMBL/GenBank/DDBJ databases">
        <title>WGS assembly of Brachypodium distachyon.</title>
        <authorList>
            <consortium name="The International Brachypodium Initiative"/>
            <person name="Lucas S."/>
            <person name="Harmon-Smith M."/>
            <person name="Lail K."/>
            <person name="Tice H."/>
            <person name="Grimwood J."/>
            <person name="Bruce D."/>
            <person name="Barry K."/>
            <person name="Shu S."/>
            <person name="Lindquist E."/>
            <person name="Wang M."/>
            <person name="Pitluck S."/>
            <person name="Vogel J.P."/>
            <person name="Garvin D.F."/>
            <person name="Mockler T.C."/>
            <person name="Schmutz J."/>
            <person name="Rokhsar D."/>
            <person name="Bevan M.W."/>
        </authorList>
    </citation>
    <scope>NUCLEOTIDE SEQUENCE</scope>
    <source>
        <strain evidence="22">Bd21</strain>
    </source>
</reference>
<keyword evidence="7 19" id="KW-0560">Oxidoreductase</keyword>